<proteinExistence type="predicted"/>
<evidence type="ECO:0008006" key="4">
    <source>
        <dbReference type="Google" id="ProtNLM"/>
    </source>
</evidence>
<sequence length="77" mass="8150">MIGIIVTVDADHLDTIEAVGAALRSHGMRVDQVHDTIGIISGAVDEDDRAELESVAGVQSVETENTVQIPPPDAYPQ</sequence>
<reference evidence="2 3" key="1">
    <citation type="journal article" date="2021" name="Microbiol. Resour. Announc.">
        <title>Complete Genome Sequences of Two Rhodococcus sp. Strains with Large and Linear Chromosomes, Isolated from Apple Rhizosphere.</title>
        <authorList>
            <person name="Benning S."/>
            <person name="Brugnone N."/>
            <person name="Siani R."/>
            <person name="Kublik S."/>
            <person name="Schloter M."/>
            <person name="Rad V."/>
        </authorList>
    </citation>
    <scope>NUCLEOTIDE SEQUENCE [LARGE SCALE GENOMIC DNA]</scope>
    <source>
        <strain evidence="2 3">R79</strain>
    </source>
</reference>
<dbReference type="EMBL" id="CP070619">
    <property type="protein sequence ID" value="QSE89728.1"/>
    <property type="molecule type" value="Genomic_DNA"/>
</dbReference>
<protein>
    <recommendedName>
        <fullName evidence="4">Ketohydroxyglutarate aldolase</fullName>
    </recommendedName>
</protein>
<keyword evidence="3" id="KW-1185">Reference proteome</keyword>
<organism evidence="2 3">
    <name type="scientific">Rhodococcus pseudokoreensis</name>
    <dbReference type="NCBI Taxonomy" id="2811421"/>
    <lineage>
        <taxon>Bacteria</taxon>
        <taxon>Bacillati</taxon>
        <taxon>Actinomycetota</taxon>
        <taxon>Actinomycetes</taxon>
        <taxon>Mycobacteriales</taxon>
        <taxon>Nocardiaceae</taxon>
        <taxon>Rhodococcus</taxon>
    </lineage>
</organism>
<dbReference type="Proteomes" id="UP000662986">
    <property type="component" value="Chromosome"/>
</dbReference>
<reference evidence="2 3" key="2">
    <citation type="journal article" date="2022" name="Arch. Microbiol.">
        <title>Rhodococcus pseudokoreensis sp. nov. isolated from the rhizosphere of young M26 apple rootstocks.</title>
        <authorList>
            <person name="Kampfer P."/>
            <person name="Glaeser S.P."/>
            <person name="Blom J."/>
            <person name="Wolf J."/>
            <person name="Benning S."/>
            <person name="Schloter M."/>
            <person name="Neumann-Schaal M."/>
        </authorList>
    </citation>
    <scope>NUCLEOTIDE SEQUENCE [LARGE SCALE GENOMIC DNA]</scope>
    <source>
        <strain evidence="2 3">R79</strain>
    </source>
</reference>
<name>A0A974W1S5_9NOCA</name>
<gene>
    <name evidence="2" type="ORF">JWS13_14340</name>
</gene>
<accession>A0A974W1S5</accession>
<feature type="region of interest" description="Disordered" evidence="1">
    <location>
        <begin position="53"/>
        <end position="77"/>
    </location>
</feature>
<evidence type="ECO:0000313" key="2">
    <source>
        <dbReference type="EMBL" id="QSE89728.1"/>
    </source>
</evidence>
<evidence type="ECO:0000256" key="1">
    <source>
        <dbReference type="SAM" id="MobiDB-lite"/>
    </source>
</evidence>
<dbReference type="RefSeq" id="WP_206006153.1">
    <property type="nucleotide sequence ID" value="NZ_CP070619.1"/>
</dbReference>
<evidence type="ECO:0000313" key="3">
    <source>
        <dbReference type="Proteomes" id="UP000662986"/>
    </source>
</evidence>